<evidence type="ECO:0000256" key="1">
    <source>
        <dbReference type="ARBA" id="ARBA00022475"/>
    </source>
</evidence>
<evidence type="ECO:0000256" key="3">
    <source>
        <dbReference type="ARBA" id="ARBA00023136"/>
    </source>
</evidence>
<dbReference type="NCBIfam" id="NF003439">
    <property type="entry name" value="PRK04968.1"/>
    <property type="match status" value="1"/>
</dbReference>
<dbReference type="Gene3D" id="3.40.1580.20">
    <property type="entry name" value="Syd protein"/>
    <property type="match status" value="1"/>
</dbReference>
<comment type="similarity">
    <text evidence="4">Belongs to the Syd family.</text>
</comment>
<keyword evidence="3 4" id="KW-0472">Membrane</keyword>
<evidence type="ECO:0000313" key="6">
    <source>
        <dbReference type="Proteomes" id="UP000278542"/>
    </source>
</evidence>
<evidence type="ECO:0000313" key="5">
    <source>
        <dbReference type="EMBL" id="RKS85896.1"/>
    </source>
</evidence>
<evidence type="ECO:0000256" key="4">
    <source>
        <dbReference type="HAMAP-Rule" id="MF_01104"/>
    </source>
</evidence>
<dbReference type="CDD" id="cd16323">
    <property type="entry name" value="Syd"/>
    <property type="match status" value="1"/>
</dbReference>
<keyword evidence="2 4" id="KW-0997">Cell inner membrane</keyword>
<dbReference type="GO" id="GO:0009898">
    <property type="term" value="C:cytoplasmic side of plasma membrane"/>
    <property type="evidence" value="ECO:0007669"/>
    <property type="project" value="InterPro"/>
</dbReference>
<evidence type="ECO:0000256" key="2">
    <source>
        <dbReference type="ARBA" id="ARBA00022519"/>
    </source>
</evidence>
<dbReference type="Pfam" id="PF07348">
    <property type="entry name" value="Syd"/>
    <property type="match status" value="1"/>
</dbReference>
<keyword evidence="6" id="KW-1185">Reference proteome</keyword>
<accession>A0A495RFA4</accession>
<proteinExistence type="inferred from homology"/>
<protein>
    <recommendedName>
        <fullName evidence="4">Protein Syd</fullName>
    </recommendedName>
</protein>
<sequence length="183" mass="21114">MENNNPAFQALSLFTQRYIEQWQTEFNHLPRSTELYGMPSPCIIKKDDSAVFWLPVATNHHSLEVVEEVIYLTIHPDTRLFYSAQYAGDMMATFDERSLSLIQVWSDEDFSRLEQNMLAHLSMQKRLKRRPSVFIATTTDETEIITIDNQTGAVMLEKLIENKTDKLAENLATFLNGLKPIAQ</sequence>
<gene>
    <name evidence="4" type="primary">syd</name>
    <name evidence="5" type="ORF">DES39_1313</name>
</gene>
<comment type="subcellular location">
    <subcellularLocation>
        <location evidence="4">Cell inner membrane</location>
        <topology evidence="4">Peripheral membrane protein</topology>
        <orientation evidence="4">Cytoplasmic side</orientation>
    </subcellularLocation>
    <text evidence="4">Loosely associated with the cytoplasmic side of the inner membrane, probably via SecY.</text>
</comment>
<keyword evidence="1 4" id="KW-1003">Cell membrane</keyword>
<dbReference type="Proteomes" id="UP000278542">
    <property type="component" value="Unassembled WGS sequence"/>
</dbReference>
<dbReference type="InterPro" id="IPR038228">
    <property type="entry name" value="Syd_sf"/>
</dbReference>
<name>A0A495RFA4_9GAMM</name>
<dbReference type="RefSeq" id="WP_121144987.1">
    <property type="nucleotide sequence ID" value="NZ_RBWY01000002.1"/>
</dbReference>
<comment type="function">
    <text evidence="4">Interacts with the SecY protein in vivo. May bind preferentially to an uncomplexed state of SecY, thus functioning either as a chelating agent for excess SecY in the cell or as a regulatory factor that negatively controls the translocase function.</text>
</comment>
<dbReference type="InterPro" id="IPR009948">
    <property type="entry name" value="Syd"/>
</dbReference>
<comment type="caution">
    <text evidence="5">The sequence shown here is derived from an EMBL/GenBank/DDBJ whole genome shotgun (WGS) entry which is preliminary data.</text>
</comment>
<organism evidence="5 6">
    <name type="scientific">Orbus hercynius</name>
    <dbReference type="NCBI Taxonomy" id="593135"/>
    <lineage>
        <taxon>Bacteria</taxon>
        <taxon>Pseudomonadati</taxon>
        <taxon>Pseudomonadota</taxon>
        <taxon>Gammaproteobacteria</taxon>
        <taxon>Orbales</taxon>
        <taxon>Orbaceae</taxon>
        <taxon>Orbus</taxon>
    </lineage>
</organism>
<reference evidence="5 6" key="1">
    <citation type="submission" date="2018-10" db="EMBL/GenBank/DDBJ databases">
        <title>Genomic Encyclopedia of Type Strains, Phase IV (KMG-IV): sequencing the most valuable type-strain genomes for metagenomic binning, comparative biology and taxonomic classification.</title>
        <authorList>
            <person name="Goeker M."/>
        </authorList>
    </citation>
    <scope>NUCLEOTIDE SEQUENCE [LARGE SCALE GENOMIC DNA]</scope>
    <source>
        <strain evidence="5 6">DSM 22228</strain>
    </source>
</reference>
<dbReference type="OrthoDB" id="5599437at2"/>
<dbReference type="AlphaFoldDB" id="A0A495RFA4"/>
<dbReference type="HAMAP" id="MF_01104">
    <property type="entry name" value="Syd"/>
    <property type="match status" value="1"/>
</dbReference>
<dbReference type="EMBL" id="RBWY01000002">
    <property type="protein sequence ID" value="RKS85896.1"/>
    <property type="molecule type" value="Genomic_DNA"/>
</dbReference>